<dbReference type="InterPro" id="IPR050083">
    <property type="entry name" value="HtpX_protease"/>
</dbReference>
<feature type="transmembrane region" description="Helical" evidence="12">
    <location>
        <begin position="27"/>
        <end position="52"/>
    </location>
</feature>
<keyword evidence="2" id="KW-1003">Cell membrane</keyword>
<dbReference type="GO" id="GO:0004222">
    <property type="term" value="F:metalloendopeptidase activity"/>
    <property type="evidence" value="ECO:0007669"/>
    <property type="project" value="InterPro"/>
</dbReference>
<keyword evidence="15" id="KW-1185">Reference proteome</keyword>
<keyword evidence="10 12" id="KW-0472">Membrane</keyword>
<dbReference type="CDD" id="cd07328">
    <property type="entry name" value="M48_Ste24p_like"/>
    <property type="match status" value="1"/>
</dbReference>
<keyword evidence="4 12" id="KW-0812">Transmembrane</keyword>
<reference evidence="14 15" key="1">
    <citation type="submission" date="2019-08" db="EMBL/GenBank/DDBJ databases">
        <authorList>
            <person name="Khan S.A."/>
            <person name="Jeon C.O."/>
            <person name="Jeong S.E."/>
        </authorList>
    </citation>
    <scope>NUCLEOTIDE SEQUENCE [LARGE SCALE GENOMIC DNA]</scope>
    <source>
        <strain evidence="15">IMCC1728</strain>
    </source>
</reference>
<comment type="subcellular location">
    <subcellularLocation>
        <location evidence="1">Cell membrane</location>
        <topology evidence="1">Multi-pass membrane protein</topology>
    </subcellularLocation>
</comment>
<dbReference type="AlphaFoldDB" id="A0A5C6TZE2"/>
<keyword evidence="7 11" id="KW-0862">Zinc</keyword>
<keyword evidence="5" id="KW-0479">Metal-binding</keyword>
<evidence type="ECO:0000256" key="7">
    <source>
        <dbReference type="ARBA" id="ARBA00022833"/>
    </source>
</evidence>
<comment type="cofactor">
    <cofactor evidence="11">
        <name>Zn(2+)</name>
        <dbReference type="ChEBI" id="CHEBI:29105"/>
    </cofactor>
    <text evidence="11">Binds 1 zinc ion per subunit.</text>
</comment>
<organism evidence="14 15">
    <name type="scientific">Piscinibacter aquaticus</name>
    <dbReference type="NCBI Taxonomy" id="392597"/>
    <lineage>
        <taxon>Bacteria</taxon>
        <taxon>Pseudomonadati</taxon>
        <taxon>Pseudomonadota</taxon>
        <taxon>Betaproteobacteria</taxon>
        <taxon>Burkholderiales</taxon>
        <taxon>Sphaerotilaceae</taxon>
        <taxon>Piscinibacter</taxon>
    </lineage>
</organism>
<evidence type="ECO:0000256" key="1">
    <source>
        <dbReference type="ARBA" id="ARBA00004651"/>
    </source>
</evidence>
<dbReference type="InterPro" id="IPR001915">
    <property type="entry name" value="Peptidase_M48"/>
</dbReference>
<comment type="similarity">
    <text evidence="11">Belongs to the peptidase M48 family.</text>
</comment>
<evidence type="ECO:0000256" key="11">
    <source>
        <dbReference type="RuleBase" id="RU003983"/>
    </source>
</evidence>
<feature type="domain" description="Peptidase M48" evidence="13">
    <location>
        <begin position="101"/>
        <end position="333"/>
    </location>
</feature>
<evidence type="ECO:0000256" key="8">
    <source>
        <dbReference type="ARBA" id="ARBA00022989"/>
    </source>
</evidence>
<dbReference type="Gene3D" id="3.30.2010.10">
    <property type="entry name" value="Metalloproteases ('zincins'), catalytic domain"/>
    <property type="match status" value="1"/>
</dbReference>
<evidence type="ECO:0000256" key="5">
    <source>
        <dbReference type="ARBA" id="ARBA00022723"/>
    </source>
</evidence>
<dbReference type="EMBL" id="VOPW01000001">
    <property type="protein sequence ID" value="TXC66003.1"/>
    <property type="molecule type" value="Genomic_DNA"/>
</dbReference>
<comment type="caution">
    <text evidence="14">The sequence shown here is derived from an EMBL/GenBank/DDBJ whole genome shotgun (WGS) entry which is preliminary data.</text>
</comment>
<evidence type="ECO:0000256" key="6">
    <source>
        <dbReference type="ARBA" id="ARBA00022801"/>
    </source>
</evidence>
<evidence type="ECO:0000256" key="2">
    <source>
        <dbReference type="ARBA" id="ARBA00022475"/>
    </source>
</evidence>
<dbReference type="Proteomes" id="UP000321832">
    <property type="component" value="Unassembled WGS sequence"/>
</dbReference>
<evidence type="ECO:0000256" key="4">
    <source>
        <dbReference type="ARBA" id="ARBA00022692"/>
    </source>
</evidence>
<accession>A0A5C6TZE2</accession>
<dbReference type="GO" id="GO:0046872">
    <property type="term" value="F:metal ion binding"/>
    <property type="evidence" value="ECO:0007669"/>
    <property type="project" value="UniProtKB-KW"/>
</dbReference>
<keyword evidence="6 11" id="KW-0378">Hydrolase</keyword>
<evidence type="ECO:0000259" key="13">
    <source>
        <dbReference type="Pfam" id="PF01435"/>
    </source>
</evidence>
<keyword evidence="9 11" id="KW-0482">Metalloprotease</keyword>
<evidence type="ECO:0000256" key="9">
    <source>
        <dbReference type="ARBA" id="ARBA00023049"/>
    </source>
</evidence>
<protein>
    <submittedName>
        <fullName evidence="14">M48 family metalloprotease</fullName>
    </submittedName>
</protein>
<name>A0A5C6TZE2_9BURK</name>
<evidence type="ECO:0000256" key="3">
    <source>
        <dbReference type="ARBA" id="ARBA00022670"/>
    </source>
</evidence>
<keyword evidence="8 12" id="KW-1133">Transmembrane helix</keyword>
<dbReference type="Pfam" id="PF01435">
    <property type="entry name" value="Peptidase_M48"/>
    <property type="match status" value="1"/>
</dbReference>
<evidence type="ECO:0000256" key="12">
    <source>
        <dbReference type="SAM" id="Phobius"/>
    </source>
</evidence>
<feature type="transmembrane region" description="Helical" evidence="12">
    <location>
        <begin position="64"/>
        <end position="84"/>
    </location>
</feature>
<sequence length="430" mass="48602">MDDASFRRLVASYEHDSRDDPQRFAKLTAAMAAFGYAAILLTLAASAWGLWWGVRQLLHGRVQGWKIMLVIGCASLLFSLRALWMRPQAPQGLPVTEQEAPRLFELIEKVRRKTGAPRPDRVLIDGELNAAVWQQPRLGLLGWHRNHLILGLPLMMGLSTRQLGAVIAHEFGHLHSAHGKLGQWIYRTRRSWYLLALARERASLGGNVADLVLAFFFRHFFPRFNARAFVLSRQQEFEADRTAHRVVGAQPAAEGLQAIEVQARYLQEEFWPAVWRRAASTPSPANERPYRVLFDAMPASLSHAKAPSWLAESLKRLSDVDDTHPSLRDRLAFAEIKPGLPKAPEMSAAQALLGSALKDWIKRLDAHWREEIGRDWSERHRFANAQRHLIGELEKESATGPIDPDDHLLWGRAARLLDGDAAGEAVLRRR</sequence>
<evidence type="ECO:0000313" key="15">
    <source>
        <dbReference type="Proteomes" id="UP000321832"/>
    </source>
</evidence>
<evidence type="ECO:0000313" key="14">
    <source>
        <dbReference type="EMBL" id="TXC66003.1"/>
    </source>
</evidence>
<keyword evidence="3 11" id="KW-0645">Protease</keyword>
<dbReference type="GO" id="GO:0006508">
    <property type="term" value="P:proteolysis"/>
    <property type="evidence" value="ECO:0007669"/>
    <property type="project" value="UniProtKB-KW"/>
</dbReference>
<gene>
    <name evidence="14" type="ORF">FSC37_08945</name>
</gene>
<dbReference type="PANTHER" id="PTHR43221:SF1">
    <property type="entry name" value="PROTEASE HTPX"/>
    <property type="match status" value="1"/>
</dbReference>
<proteinExistence type="inferred from homology"/>
<evidence type="ECO:0000256" key="10">
    <source>
        <dbReference type="ARBA" id="ARBA00023136"/>
    </source>
</evidence>
<dbReference type="GO" id="GO:0005886">
    <property type="term" value="C:plasma membrane"/>
    <property type="evidence" value="ECO:0007669"/>
    <property type="project" value="UniProtKB-SubCell"/>
</dbReference>
<dbReference type="PANTHER" id="PTHR43221">
    <property type="entry name" value="PROTEASE HTPX"/>
    <property type="match status" value="1"/>
</dbReference>